<dbReference type="Pfam" id="PF00232">
    <property type="entry name" value="Glyco_hydro_1"/>
    <property type="match status" value="1"/>
</dbReference>
<dbReference type="PANTHER" id="PTHR10353">
    <property type="entry name" value="GLYCOSYL HYDROLASE"/>
    <property type="match status" value="1"/>
</dbReference>
<comment type="similarity">
    <text evidence="1 4">Belongs to the glycosyl hydrolase 1 family.</text>
</comment>
<dbReference type="AlphaFoldDB" id="A0A0R2IS17"/>
<dbReference type="GO" id="GO:0008422">
    <property type="term" value="F:beta-glucosidase activity"/>
    <property type="evidence" value="ECO:0007669"/>
    <property type="project" value="TreeGrafter"/>
</dbReference>
<dbReference type="OrthoDB" id="9765195at2"/>
<dbReference type="PANTHER" id="PTHR10353:SF209">
    <property type="entry name" value="GALACTOLIPID GALACTOSYLTRANSFERASE SFR2, CHLOROPLASTIC"/>
    <property type="match status" value="1"/>
</dbReference>
<dbReference type="RefSeq" id="WP_057751099.1">
    <property type="nucleotide sequence ID" value="NZ_BJVH01000005.1"/>
</dbReference>
<sequence>MIDPFSYKDIRFPKDFLFGAATAGAQIEGNVNSQFDSSAYIEEKKKMGEAFTPAGKSEDSWNHFDEDLALLKQMKLGLYRMSIEWSRVEIRPGKYDESAVMQYVEELKKLKNAGIKICLTLHHFSHPTWFEEKGAFRTLNNISDFERYLQYIVPIVAPYIDYWIVLNEPNMPFQYSISERMNLLSYHVAGYKIVKENSDKPVSSALSYSPKHPFRGSSDKLDSLMANWLDYTENEYFAHAFRTGEVSMPDHDAYVVPGLKNSIDFWAINTYIRQNIDGHKKNFHDSSYDATRLPVLSHPFYMEEMSPEIIINLASRFQDKPILISENGFAVKNDDVRIIYISEMLQEIHQALDMGYNIIGYTHWSLLDNWEWGDYSATFGLASVDGDYQRHLKKSGEFYGKIAMQKQFTQKILREYLNQQPKLK</sequence>
<dbReference type="PATRIC" id="fig|319652.3.peg.1564"/>
<evidence type="ECO:0000256" key="1">
    <source>
        <dbReference type="ARBA" id="ARBA00010838"/>
    </source>
</evidence>
<dbReference type="InterPro" id="IPR017853">
    <property type="entry name" value="GH"/>
</dbReference>
<dbReference type="Gene3D" id="3.20.20.80">
    <property type="entry name" value="Glycosidases"/>
    <property type="match status" value="1"/>
</dbReference>
<keyword evidence="3" id="KW-0326">Glycosidase</keyword>
<protein>
    <recommendedName>
        <fullName evidence="7">Beta-glucosidase</fullName>
    </recommendedName>
</protein>
<dbReference type="PRINTS" id="PR00131">
    <property type="entry name" value="GLHYDRLASE1"/>
</dbReference>
<evidence type="ECO:0000256" key="3">
    <source>
        <dbReference type="ARBA" id="ARBA00023295"/>
    </source>
</evidence>
<dbReference type="InterPro" id="IPR001360">
    <property type="entry name" value="Glyco_hydro_1"/>
</dbReference>
<comment type="caution">
    <text evidence="5">The sequence shown here is derived from an EMBL/GenBank/DDBJ whole genome shotgun (WGS) entry which is preliminary data.</text>
</comment>
<dbReference type="Proteomes" id="UP000051568">
    <property type="component" value="Unassembled WGS sequence"/>
</dbReference>
<keyword evidence="2" id="KW-0378">Hydrolase</keyword>
<gene>
    <name evidence="5" type="ORF">IV80_GL001544</name>
</gene>
<evidence type="ECO:0000313" key="5">
    <source>
        <dbReference type="EMBL" id="KRN66294.1"/>
    </source>
</evidence>
<evidence type="ECO:0008006" key="7">
    <source>
        <dbReference type="Google" id="ProtNLM"/>
    </source>
</evidence>
<dbReference type="EMBL" id="JQBR01000005">
    <property type="protein sequence ID" value="KRN66294.1"/>
    <property type="molecule type" value="Genomic_DNA"/>
</dbReference>
<name>A0A0R2IS17_9LACO</name>
<dbReference type="GO" id="GO:0005975">
    <property type="term" value="P:carbohydrate metabolic process"/>
    <property type="evidence" value="ECO:0007669"/>
    <property type="project" value="InterPro"/>
</dbReference>
<proteinExistence type="inferred from homology"/>
<organism evidence="5 6">
    <name type="scientific">Pediococcus cellicola</name>
    <dbReference type="NCBI Taxonomy" id="319652"/>
    <lineage>
        <taxon>Bacteria</taxon>
        <taxon>Bacillati</taxon>
        <taxon>Bacillota</taxon>
        <taxon>Bacilli</taxon>
        <taxon>Lactobacillales</taxon>
        <taxon>Lactobacillaceae</taxon>
        <taxon>Pediococcus</taxon>
    </lineage>
</organism>
<reference evidence="5 6" key="1">
    <citation type="journal article" date="2015" name="Genome Announc.">
        <title>Expanding the biotechnology potential of lactobacilli through comparative genomics of 213 strains and associated genera.</title>
        <authorList>
            <person name="Sun Z."/>
            <person name="Harris H.M."/>
            <person name="McCann A."/>
            <person name="Guo C."/>
            <person name="Argimon S."/>
            <person name="Zhang W."/>
            <person name="Yang X."/>
            <person name="Jeffery I.B."/>
            <person name="Cooney J.C."/>
            <person name="Kagawa T.F."/>
            <person name="Liu W."/>
            <person name="Song Y."/>
            <person name="Salvetti E."/>
            <person name="Wrobel A."/>
            <person name="Rasinkangas P."/>
            <person name="Parkhill J."/>
            <person name="Rea M.C."/>
            <person name="O'Sullivan O."/>
            <person name="Ritari J."/>
            <person name="Douillard F.P."/>
            <person name="Paul Ross R."/>
            <person name="Yang R."/>
            <person name="Briner A.E."/>
            <person name="Felis G.E."/>
            <person name="de Vos W.M."/>
            <person name="Barrangou R."/>
            <person name="Klaenhammer T.R."/>
            <person name="Caufield P.W."/>
            <person name="Cui Y."/>
            <person name="Zhang H."/>
            <person name="O'Toole P.W."/>
        </authorList>
    </citation>
    <scope>NUCLEOTIDE SEQUENCE [LARGE SCALE GENOMIC DNA]</scope>
    <source>
        <strain evidence="5 6">DSM 17757</strain>
    </source>
</reference>
<accession>A0A0R2IS17</accession>
<evidence type="ECO:0000256" key="4">
    <source>
        <dbReference type="RuleBase" id="RU003690"/>
    </source>
</evidence>
<keyword evidence="6" id="KW-1185">Reference proteome</keyword>
<dbReference type="STRING" id="319652.IV80_GL001544"/>
<dbReference type="SUPFAM" id="SSF51445">
    <property type="entry name" value="(Trans)glycosidases"/>
    <property type="match status" value="1"/>
</dbReference>
<evidence type="ECO:0000256" key="2">
    <source>
        <dbReference type="ARBA" id="ARBA00022801"/>
    </source>
</evidence>
<evidence type="ECO:0000313" key="6">
    <source>
        <dbReference type="Proteomes" id="UP000051568"/>
    </source>
</evidence>